<dbReference type="HOGENOM" id="CLU_901823_0_0_1"/>
<dbReference type="AlphaFoldDB" id="R8BFJ7"/>
<organism evidence="1 2">
    <name type="scientific">Phaeoacremonium minimum (strain UCR-PA7)</name>
    <name type="common">Esca disease fungus</name>
    <name type="synonym">Togninia minima</name>
    <dbReference type="NCBI Taxonomy" id="1286976"/>
    <lineage>
        <taxon>Eukaryota</taxon>
        <taxon>Fungi</taxon>
        <taxon>Dikarya</taxon>
        <taxon>Ascomycota</taxon>
        <taxon>Pezizomycotina</taxon>
        <taxon>Sordariomycetes</taxon>
        <taxon>Sordariomycetidae</taxon>
        <taxon>Togniniales</taxon>
        <taxon>Togniniaceae</taxon>
        <taxon>Phaeoacremonium</taxon>
    </lineage>
</organism>
<proteinExistence type="predicted"/>
<dbReference type="KEGG" id="tmn:UCRPA7_6448"/>
<keyword evidence="2" id="KW-1185">Reference proteome</keyword>
<evidence type="ECO:0000313" key="2">
    <source>
        <dbReference type="Proteomes" id="UP000014074"/>
    </source>
</evidence>
<evidence type="ECO:0000313" key="1">
    <source>
        <dbReference type="EMBL" id="EON98073.1"/>
    </source>
</evidence>
<dbReference type="Proteomes" id="UP000014074">
    <property type="component" value="Unassembled WGS sequence"/>
</dbReference>
<dbReference type="EMBL" id="KB933236">
    <property type="protein sequence ID" value="EON98073.1"/>
    <property type="molecule type" value="Genomic_DNA"/>
</dbReference>
<sequence>MSATAFYVAKMKNLPARYGISRNMQSLLRSLDDHHTGAIDDQQLGRVVRMSPNMRKAVTETIAKLASIMEKEPAEIKDCLALIKNCTEILAAADKDVDVKGFDFMKLPTLIRHDIYCWYLNVFRWHNSGTLIHLNKVQDCACNSHNPSWHTEHRSRVNVNLALACKNVKDEMLPIVYSRYTFYFSCSCEMNRRLAENAMLAEQVRSIKVHWCGPISHEAFKKLGNCPSLKDLHIVISRVTTNWVNKRETVMRLHFQGMRQVRLYDALGLDELCDLGKVLDTVDVLHIQTKQAHRRTDEDKRSLQSLLSHKLLK</sequence>
<gene>
    <name evidence="1" type="ORF">UCRPA7_6448</name>
</gene>
<dbReference type="RefSeq" id="XP_007917177.1">
    <property type="nucleotide sequence ID" value="XM_007918986.1"/>
</dbReference>
<dbReference type="eggNOG" id="ENOG502R26A">
    <property type="taxonomic scope" value="Eukaryota"/>
</dbReference>
<dbReference type="GeneID" id="19327105"/>
<dbReference type="OrthoDB" id="4761172at2759"/>
<accession>R8BFJ7</accession>
<name>R8BFJ7_PHAM7</name>
<reference evidence="2" key="1">
    <citation type="journal article" date="2013" name="Genome Announc.">
        <title>Draft genome sequence of the ascomycete Phaeoacremonium aleophilum strain UCR-PA7, a causal agent of the esca disease complex in grapevines.</title>
        <authorList>
            <person name="Blanco-Ulate B."/>
            <person name="Rolshausen P."/>
            <person name="Cantu D."/>
        </authorList>
    </citation>
    <scope>NUCLEOTIDE SEQUENCE [LARGE SCALE GENOMIC DNA]</scope>
    <source>
        <strain evidence="2">UCR-PA7</strain>
    </source>
</reference>
<protein>
    <submittedName>
        <fullName evidence="1">Uncharacterized protein</fullName>
    </submittedName>
</protein>